<dbReference type="SUPFAM" id="SSF63848">
    <property type="entry name" value="Cell-division inhibitor MinC, C-terminal domain"/>
    <property type="match status" value="1"/>
</dbReference>
<dbReference type="GO" id="GO:1901891">
    <property type="term" value="P:regulation of cell septum assembly"/>
    <property type="evidence" value="ECO:0007669"/>
    <property type="project" value="InterPro"/>
</dbReference>
<dbReference type="InterPro" id="IPR036145">
    <property type="entry name" value="MinC_C_sf"/>
</dbReference>
<evidence type="ECO:0000256" key="1">
    <source>
        <dbReference type="ARBA" id="ARBA00006291"/>
    </source>
</evidence>
<dbReference type="PANTHER" id="PTHR34108">
    <property type="entry name" value="SEPTUM SITE-DETERMINING PROTEIN MINC"/>
    <property type="match status" value="1"/>
</dbReference>
<feature type="domain" description="Septum formation inhibitor MinC N-terminal" evidence="9">
    <location>
        <begin position="8"/>
        <end position="75"/>
    </location>
</feature>
<dbReference type="NCBIfam" id="TIGR01222">
    <property type="entry name" value="minC"/>
    <property type="match status" value="1"/>
</dbReference>
<reference evidence="10 11" key="1">
    <citation type="submission" date="2020-05" db="EMBL/GenBank/DDBJ databases">
        <authorList>
            <person name="Niu N."/>
        </authorList>
    </citation>
    <scope>NUCLEOTIDE SEQUENCE [LARGE SCALE GENOMIC DNA]</scope>
    <source>
        <strain evidence="10 11">LMG10982</strain>
    </source>
</reference>
<dbReference type="AlphaFoldDB" id="A0A7Y4LC49"/>
<comment type="subunit">
    <text evidence="6">Interacts with MinD and FtsZ.</text>
</comment>
<evidence type="ECO:0000256" key="3">
    <source>
        <dbReference type="ARBA" id="ARBA00023210"/>
    </source>
</evidence>
<evidence type="ECO:0000256" key="2">
    <source>
        <dbReference type="ARBA" id="ARBA00022618"/>
    </source>
</evidence>
<keyword evidence="3 6" id="KW-0717">Septation</keyword>
<keyword evidence="11" id="KW-1185">Reference proteome</keyword>
<feature type="compositionally biased region" description="Low complexity" evidence="7">
    <location>
        <begin position="102"/>
        <end position="112"/>
    </location>
</feature>
<dbReference type="Gene3D" id="2.160.20.70">
    <property type="match status" value="1"/>
</dbReference>
<dbReference type="Pfam" id="PF03775">
    <property type="entry name" value="MinC_C"/>
    <property type="match status" value="1"/>
</dbReference>
<dbReference type="GO" id="GO:0000902">
    <property type="term" value="P:cell morphogenesis"/>
    <property type="evidence" value="ECO:0007669"/>
    <property type="project" value="InterPro"/>
</dbReference>
<dbReference type="GO" id="GO:0051302">
    <property type="term" value="P:regulation of cell division"/>
    <property type="evidence" value="ECO:0007669"/>
    <property type="project" value="InterPro"/>
</dbReference>
<proteinExistence type="inferred from homology"/>
<evidence type="ECO:0000256" key="7">
    <source>
        <dbReference type="SAM" id="MobiDB-lite"/>
    </source>
</evidence>
<evidence type="ECO:0000259" key="8">
    <source>
        <dbReference type="Pfam" id="PF03775"/>
    </source>
</evidence>
<organism evidence="10 11">
    <name type="scientific">Pelistega europaea</name>
    <dbReference type="NCBI Taxonomy" id="106147"/>
    <lineage>
        <taxon>Bacteria</taxon>
        <taxon>Pseudomonadati</taxon>
        <taxon>Pseudomonadota</taxon>
        <taxon>Betaproteobacteria</taxon>
        <taxon>Burkholderiales</taxon>
        <taxon>Alcaligenaceae</taxon>
        <taxon>Pelistega</taxon>
    </lineage>
</organism>
<feature type="region of interest" description="Disordered" evidence="7">
    <location>
        <begin position="101"/>
        <end position="150"/>
    </location>
</feature>
<comment type="similarity">
    <text evidence="1 6">Belongs to the MinC family.</text>
</comment>
<dbReference type="Pfam" id="PF05209">
    <property type="entry name" value="MinC_N"/>
    <property type="match status" value="1"/>
</dbReference>
<dbReference type="RefSeq" id="WP_171588797.1">
    <property type="nucleotide sequence ID" value="NZ_JABGBO010000006.1"/>
</dbReference>
<evidence type="ECO:0000313" key="10">
    <source>
        <dbReference type="EMBL" id="NOL49821.1"/>
    </source>
</evidence>
<dbReference type="Gene3D" id="3.30.70.260">
    <property type="match status" value="1"/>
</dbReference>
<dbReference type="Proteomes" id="UP000541421">
    <property type="component" value="Unassembled WGS sequence"/>
</dbReference>
<keyword evidence="2 6" id="KW-0132">Cell division</keyword>
<gene>
    <name evidence="6 10" type="primary">minC</name>
    <name evidence="10" type="ORF">HKX40_06695</name>
</gene>
<dbReference type="EMBL" id="JABGBO010000006">
    <property type="protein sequence ID" value="NOL49821.1"/>
    <property type="molecule type" value="Genomic_DNA"/>
</dbReference>
<name>A0A7Y4LC49_9BURK</name>
<comment type="function">
    <text evidence="5 6">Cell division inhibitor that blocks the formation of polar Z ring septums. Rapidly oscillates between the poles of the cell to destabilize FtsZ filaments that have formed before they mature into polar Z rings. Prevents FtsZ polymerization.</text>
</comment>
<dbReference type="HAMAP" id="MF_00267">
    <property type="entry name" value="MinC"/>
    <property type="match status" value="1"/>
</dbReference>
<keyword evidence="4 6" id="KW-0131">Cell cycle</keyword>
<dbReference type="PANTHER" id="PTHR34108:SF1">
    <property type="entry name" value="SEPTUM SITE-DETERMINING PROTEIN MINC"/>
    <property type="match status" value="1"/>
</dbReference>
<accession>A0A7Y4LC49</accession>
<feature type="domain" description="Septum formation inhibitor MinC C-terminal" evidence="8">
    <location>
        <begin position="158"/>
        <end position="257"/>
    </location>
</feature>
<dbReference type="GO" id="GO:0000917">
    <property type="term" value="P:division septum assembly"/>
    <property type="evidence" value="ECO:0007669"/>
    <property type="project" value="UniProtKB-KW"/>
</dbReference>
<evidence type="ECO:0000256" key="5">
    <source>
        <dbReference type="ARBA" id="ARBA00025606"/>
    </source>
</evidence>
<comment type="caution">
    <text evidence="10">The sequence shown here is derived from an EMBL/GenBank/DDBJ whole genome shotgun (WGS) entry which is preliminary data.</text>
</comment>
<dbReference type="InterPro" id="IPR013033">
    <property type="entry name" value="MinC"/>
</dbReference>
<evidence type="ECO:0000259" key="9">
    <source>
        <dbReference type="Pfam" id="PF05209"/>
    </source>
</evidence>
<dbReference type="InterPro" id="IPR016098">
    <property type="entry name" value="CAP/MinC_C"/>
</dbReference>
<evidence type="ECO:0000256" key="6">
    <source>
        <dbReference type="HAMAP-Rule" id="MF_00267"/>
    </source>
</evidence>
<sequence length="263" mass="28210">MSTNTHLFDIKRINNHLRLVLKSTDFSGIVKALRLHFSDAGDFFHGESIIIDAYGIVQPLPWKKLATVLEENKLSVLGIYTNARLLPTVLDEGFEHIDLSKKTTSTTEEVSSQPPKTMQDKSSTAPVAPKREVPATSATNKDNASTSPAASGAATLLVDRQLRSGERVYAAGGDLIIVGNVGHGAEVIADGNIHVYGHLLGRAIAGAKGNGDARIFTTHLDPQLVAIAGIYRLFDGDGAPDTLKKPTMVSLKNETLSFDLIKS</sequence>
<feature type="compositionally biased region" description="Polar residues" evidence="7">
    <location>
        <begin position="113"/>
        <end position="125"/>
    </location>
</feature>
<dbReference type="InterPro" id="IPR007874">
    <property type="entry name" value="MinC_N"/>
</dbReference>
<evidence type="ECO:0000313" key="11">
    <source>
        <dbReference type="Proteomes" id="UP000541421"/>
    </source>
</evidence>
<protein>
    <recommendedName>
        <fullName evidence="6">Probable septum site-determining protein MinC</fullName>
    </recommendedName>
</protein>
<dbReference type="InterPro" id="IPR005526">
    <property type="entry name" value="Septum_form_inhib_MinC_C"/>
</dbReference>
<evidence type="ECO:0000256" key="4">
    <source>
        <dbReference type="ARBA" id="ARBA00023306"/>
    </source>
</evidence>